<dbReference type="EMBL" id="KE162863">
    <property type="protein sequence ID" value="EPQ09864.1"/>
    <property type="molecule type" value="Genomic_DNA"/>
</dbReference>
<sequence>MNEPECRVPGRTACISGPRTSQTPSTPLPRHGAQQQRRPTVLLGPSPQMGGNLKSTTSNN</sequence>
<dbReference type="Proteomes" id="UP000052978">
    <property type="component" value="Unassembled WGS sequence"/>
</dbReference>
<proteinExistence type="predicted"/>
<evidence type="ECO:0000256" key="1">
    <source>
        <dbReference type="SAM" id="MobiDB-lite"/>
    </source>
</evidence>
<protein>
    <submittedName>
        <fullName evidence="2">Uncharacterized protein</fullName>
    </submittedName>
</protein>
<gene>
    <name evidence="2" type="ORF">D623_10027436</name>
</gene>
<accession>S7MZ72</accession>
<evidence type="ECO:0000313" key="2">
    <source>
        <dbReference type="EMBL" id="EPQ09864.1"/>
    </source>
</evidence>
<feature type="region of interest" description="Disordered" evidence="1">
    <location>
        <begin position="1"/>
        <end position="60"/>
    </location>
</feature>
<organism evidence="2 3">
    <name type="scientific">Myotis brandtii</name>
    <name type="common">Brandt's bat</name>
    <dbReference type="NCBI Taxonomy" id="109478"/>
    <lineage>
        <taxon>Eukaryota</taxon>
        <taxon>Metazoa</taxon>
        <taxon>Chordata</taxon>
        <taxon>Craniata</taxon>
        <taxon>Vertebrata</taxon>
        <taxon>Euteleostomi</taxon>
        <taxon>Mammalia</taxon>
        <taxon>Eutheria</taxon>
        <taxon>Laurasiatheria</taxon>
        <taxon>Chiroptera</taxon>
        <taxon>Yangochiroptera</taxon>
        <taxon>Vespertilionidae</taxon>
        <taxon>Myotis</taxon>
    </lineage>
</organism>
<name>S7MZ72_MYOBR</name>
<evidence type="ECO:0000313" key="3">
    <source>
        <dbReference type="Proteomes" id="UP000052978"/>
    </source>
</evidence>
<reference evidence="2 3" key="1">
    <citation type="journal article" date="2013" name="Nat. Commun.">
        <title>Genome analysis reveals insights into physiology and longevity of the Brandt's bat Myotis brandtii.</title>
        <authorList>
            <person name="Seim I."/>
            <person name="Fang X."/>
            <person name="Xiong Z."/>
            <person name="Lobanov A.V."/>
            <person name="Huang Z."/>
            <person name="Ma S."/>
            <person name="Feng Y."/>
            <person name="Turanov A.A."/>
            <person name="Zhu Y."/>
            <person name="Lenz T.L."/>
            <person name="Gerashchenko M.V."/>
            <person name="Fan D."/>
            <person name="Hee Yim S."/>
            <person name="Yao X."/>
            <person name="Jordan D."/>
            <person name="Xiong Y."/>
            <person name="Ma Y."/>
            <person name="Lyapunov A.N."/>
            <person name="Chen G."/>
            <person name="Kulakova O.I."/>
            <person name="Sun Y."/>
            <person name="Lee S.G."/>
            <person name="Bronson R.T."/>
            <person name="Moskalev A.A."/>
            <person name="Sunyaev S.R."/>
            <person name="Zhang G."/>
            <person name="Krogh A."/>
            <person name="Wang J."/>
            <person name="Gladyshev V.N."/>
        </authorList>
    </citation>
    <scope>NUCLEOTIDE SEQUENCE [LARGE SCALE GENOMIC DNA]</scope>
</reference>
<keyword evidence="3" id="KW-1185">Reference proteome</keyword>
<dbReference type="AlphaFoldDB" id="S7MZ72"/>